<comment type="caution">
    <text evidence="2">The sequence shown here is derived from an EMBL/GenBank/DDBJ whole genome shotgun (WGS) entry which is preliminary data.</text>
</comment>
<name>A0ABP9BZ95_9FLAO</name>
<keyword evidence="1" id="KW-0472">Membrane</keyword>
<proteinExistence type="predicted"/>
<accession>A0ABP9BZ95</accession>
<dbReference type="EMBL" id="BAABJW010000001">
    <property type="protein sequence ID" value="GAA4801088.1"/>
    <property type="molecule type" value="Genomic_DNA"/>
</dbReference>
<organism evidence="2 3">
    <name type="scientific">Litoribaculum gwangyangense</name>
    <dbReference type="NCBI Taxonomy" id="1130722"/>
    <lineage>
        <taxon>Bacteria</taxon>
        <taxon>Pseudomonadati</taxon>
        <taxon>Bacteroidota</taxon>
        <taxon>Flavobacteriia</taxon>
        <taxon>Flavobacteriales</taxon>
        <taxon>Flavobacteriaceae</taxon>
        <taxon>Litoribaculum</taxon>
    </lineage>
</organism>
<keyword evidence="1" id="KW-0812">Transmembrane</keyword>
<evidence type="ECO:0000313" key="2">
    <source>
        <dbReference type="EMBL" id="GAA4801088.1"/>
    </source>
</evidence>
<evidence type="ECO:0000313" key="3">
    <source>
        <dbReference type="Proteomes" id="UP001501433"/>
    </source>
</evidence>
<feature type="transmembrane region" description="Helical" evidence="1">
    <location>
        <begin position="109"/>
        <end position="126"/>
    </location>
</feature>
<keyword evidence="1" id="KW-1133">Transmembrane helix</keyword>
<dbReference type="Proteomes" id="UP001501433">
    <property type="component" value="Unassembled WGS sequence"/>
</dbReference>
<sequence length="135" mass="15922">MKLYKSDKFRFIAGLIFIIIIYSWYYLFFITESGEWLLLPKLTFHLIRFGVTILVYFIGTFHLGKLKDKWMSSIWHLVHISGLIIITSLGLFDWFIMELSRDIKNFAHTIQEILISPVLYVAMGLLNRSLKKETA</sequence>
<keyword evidence="3" id="KW-1185">Reference proteome</keyword>
<reference evidence="3" key="1">
    <citation type="journal article" date="2019" name="Int. J. Syst. Evol. Microbiol.">
        <title>The Global Catalogue of Microorganisms (GCM) 10K type strain sequencing project: providing services to taxonomists for standard genome sequencing and annotation.</title>
        <authorList>
            <consortium name="The Broad Institute Genomics Platform"/>
            <consortium name="The Broad Institute Genome Sequencing Center for Infectious Disease"/>
            <person name="Wu L."/>
            <person name="Ma J."/>
        </authorList>
    </citation>
    <scope>NUCLEOTIDE SEQUENCE [LARGE SCALE GENOMIC DNA]</scope>
    <source>
        <strain evidence="3">JCM 18325</strain>
    </source>
</reference>
<feature type="transmembrane region" description="Helical" evidence="1">
    <location>
        <begin position="42"/>
        <end position="63"/>
    </location>
</feature>
<gene>
    <name evidence="2" type="ORF">GCM10023330_03570</name>
</gene>
<evidence type="ECO:0000256" key="1">
    <source>
        <dbReference type="SAM" id="Phobius"/>
    </source>
</evidence>
<feature type="transmembrane region" description="Helical" evidence="1">
    <location>
        <begin position="75"/>
        <end position="97"/>
    </location>
</feature>
<feature type="transmembrane region" description="Helical" evidence="1">
    <location>
        <begin position="12"/>
        <end position="30"/>
    </location>
</feature>
<protein>
    <submittedName>
        <fullName evidence="2">Uncharacterized protein</fullName>
    </submittedName>
</protein>